<name>A0A5D3E596_CUCMM</name>
<dbReference type="Proteomes" id="UP000321393">
    <property type="component" value="Unassembled WGS sequence"/>
</dbReference>
<dbReference type="AlphaFoldDB" id="A0A5D3E596"/>
<dbReference type="EMBL" id="SSTD01000240">
    <property type="protein sequence ID" value="TYK30770.1"/>
    <property type="molecule type" value="Genomic_DNA"/>
</dbReference>
<reference evidence="3 4" key="1">
    <citation type="submission" date="2019-08" db="EMBL/GenBank/DDBJ databases">
        <title>Draft genome sequences of two oriental melons (Cucumis melo L. var makuwa).</title>
        <authorList>
            <person name="Kwon S.-Y."/>
        </authorList>
    </citation>
    <scope>NUCLEOTIDE SEQUENCE [LARGE SCALE GENOMIC DNA]</scope>
    <source>
        <strain evidence="4">cv. Chang Bougi</strain>
        <strain evidence="3">cv. SW 3</strain>
        <tissue evidence="2">Leaf</tissue>
    </source>
</reference>
<evidence type="ECO:0000313" key="3">
    <source>
        <dbReference type="Proteomes" id="UP000321393"/>
    </source>
</evidence>
<sequence>MNTLFQILRGAGYLSLRFNNDEEEKFGCANEKQCLFHPEIDDHFIEDCCELKNEVLKLMDAKILLVGQVSMQEIKVDMIIDKETSNDTSITVISENTISPNLLVYQCPPKFELNNWEIKRTLKVSKGSQK</sequence>
<accession>A0A5D3E596</accession>
<gene>
    <name evidence="2" type="ORF">E5676_scaffold343G001150</name>
    <name evidence="1" type="ORF">E6C27_scaffold19G001530</name>
</gene>
<evidence type="ECO:0000313" key="4">
    <source>
        <dbReference type="Proteomes" id="UP000321947"/>
    </source>
</evidence>
<evidence type="ECO:0000313" key="1">
    <source>
        <dbReference type="EMBL" id="KAA0026188.1"/>
    </source>
</evidence>
<dbReference type="Proteomes" id="UP000321947">
    <property type="component" value="Unassembled WGS sequence"/>
</dbReference>
<evidence type="ECO:0000313" key="2">
    <source>
        <dbReference type="EMBL" id="TYK30770.1"/>
    </source>
</evidence>
<organism evidence="2 4">
    <name type="scientific">Cucumis melo var. makuwa</name>
    <name type="common">Oriental melon</name>
    <dbReference type="NCBI Taxonomy" id="1194695"/>
    <lineage>
        <taxon>Eukaryota</taxon>
        <taxon>Viridiplantae</taxon>
        <taxon>Streptophyta</taxon>
        <taxon>Embryophyta</taxon>
        <taxon>Tracheophyta</taxon>
        <taxon>Spermatophyta</taxon>
        <taxon>Magnoliopsida</taxon>
        <taxon>eudicotyledons</taxon>
        <taxon>Gunneridae</taxon>
        <taxon>Pentapetalae</taxon>
        <taxon>rosids</taxon>
        <taxon>fabids</taxon>
        <taxon>Cucurbitales</taxon>
        <taxon>Cucurbitaceae</taxon>
        <taxon>Benincaseae</taxon>
        <taxon>Cucumis</taxon>
    </lineage>
</organism>
<protein>
    <submittedName>
        <fullName evidence="2">Uncharacterized protein</fullName>
    </submittedName>
</protein>
<proteinExistence type="predicted"/>
<dbReference type="EMBL" id="SSTE01022979">
    <property type="protein sequence ID" value="KAA0026188.1"/>
    <property type="molecule type" value="Genomic_DNA"/>
</dbReference>
<comment type="caution">
    <text evidence="2">The sequence shown here is derived from an EMBL/GenBank/DDBJ whole genome shotgun (WGS) entry which is preliminary data.</text>
</comment>